<sequence length="224" mass="23775">SGAGYSWWLFFAAPTEEMILSITADGGGGSLTPSWTTGTDIIGSRVYTDIDVPWDIRPSGDATNYFRLQTVGGVSEITTVGGGDLKLSTSGTALRFDIAGTEQMRLEDGKLVPTTDNDIWLGQATAGFLDQETQDFALPVGFGSTTQRGMTFTTGSGVTTLGIVEYMIKYSTGTGDDIICEIFLADGSHLPIEASLGSKTIGAISNTDFEWITFEFDSLITGLS</sequence>
<dbReference type="EMBL" id="BART01013597">
    <property type="protein sequence ID" value="GAG78912.1"/>
    <property type="molecule type" value="Genomic_DNA"/>
</dbReference>
<reference evidence="1" key="1">
    <citation type="journal article" date="2014" name="Front. Microbiol.">
        <title>High frequency of phylogenetically diverse reductive dehalogenase-homologous genes in deep subseafloor sedimentary metagenomes.</title>
        <authorList>
            <person name="Kawai M."/>
            <person name="Futagami T."/>
            <person name="Toyoda A."/>
            <person name="Takaki Y."/>
            <person name="Nishi S."/>
            <person name="Hori S."/>
            <person name="Arai W."/>
            <person name="Tsubouchi T."/>
            <person name="Morono Y."/>
            <person name="Uchiyama I."/>
            <person name="Ito T."/>
            <person name="Fujiyama A."/>
            <person name="Inagaki F."/>
            <person name="Takami H."/>
        </authorList>
    </citation>
    <scope>NUCLEOTIDE SEQUENCE</scope>
    <source>
        <strain evidence="1">Expedition CK06-06</strain>
    </source>
</reference>
<comment type="caution">
    <text evidence="1">The sequence shown here is derived from an EMBL/GenBank/DDBJ whole genome shotgun (WGS) entry which is preliminary data.</text>
</comment>
<protein>
    <submittedName>
        <fullName evidence="1">Uncharacterized protein</fullName>
    </submittedName>
</protein>
<feature type="non-terminal residue" evidence="1">
    <location>
        <position position="224"/>
    </location>
</feature>
<feature type="non-terminal residue" evidence="1">
    <location>
        <position position="1"/>
    </location>
</feature>
<evidence type="ECO:0000313" key="1">
    <source>
        <dbReference type="EMBL" id="GAG78912.1"/>
    </source>
</evidence>
<dbReference type="AlphaFoldDB" id="X1BCH3"/>
<name>X1BCH3_9ZZZZ</name>
<gene>
    <name evidence="1" type="ORF">S01H4_27700</name>
</gene>
<accession>X1BCH3</accession>
<proteinExistence type="predicted"/>
<organism evidence="1">
    <name type="scientific">marine sediment metagenome</name>
    <dbReference type="NCBI Taxonomy" id="412755"/>
    <lineage>
        <taxon>unclassified sequences</taxon>
        <taxon>metagenomes</taxon>
        <taxon>ecological metagenomes</taxon>
    </lineage>
</organism>